<dbReference type="GO" id="GO:0042277">
    <property type="term" value="F:peptide binding"/>
    <property type="evidence" value="ECO:0007669"/>
    <property type="project" value="TreeGrafter"/>
</dbReference>
<keyword evidence="3" id="KW-1003">Cell membrane</keyword>
<organism evidence="10 11">
    <name type="scientific">Nephila pilipes</name>
    <name type="common">Giant wood spider</name>
    <name type="synonym">Nephila maculata</name>
    <dbReference type="NCBI Taxonomy" id="299642"/>
    <lineage>
        <taxon>Eukaryota</taxon>
        <taxon>Metazoa</taxon>
        <taxon>Ecdysozoa</taxon>
        <taxon>Arthropoda</taxon>
        <taxon>Chelicerata</taxon>
        <taxon>Arachnida</taxon>
        <taxon>Araneae</taxon>
        <taxon>Araneomorphae</taxon>
        <taxon>Entelegynae</taxon>
        <taxon>Araneoidea</taxon>
        <taxon>Nephilidae</taxon>
        <taxon>Nephila</taxon>
    </lineage>
</organism>
<evidence type="ECO:0000256" key="7">
    <source>
        <dbReference type="ARBA" id="ARBA00023170"/>
    </source>
</evidence>
<feature type="transmembrane region" description="Helical" evidence="8">
    <location>
        <begin position="104"/>
        <end position="124"/>
    </location>
</feature>
<dbReference type="Pfam" id="PF00001">
    <property type="entry name" value="7tm_1"/>
    <property type="match status" value="1"/>
</dbReference>
<sequence length="219" mass="24896">MYNRACNSNGNEAVIFRVVKGPFIEEFYQCVTYGFYTAAWQEQVYTSFSLLFMFLIPLCILITTYSTTFATIANSGKSRVFGGNFGFLDDARCKMLRKAKIKSLWITVVIVSTFIICWTPYYISMIISVFLNPDEQLGQNLHDIIFFFGSSTAVLNPLIYGAFHLRKRKTASSSSSSKFEPSLAMSTLRKVRCSNGRFVHTPCARDTRRSTQGSHVEFF</sequence>
<keyword evidence="6 8" id="KW-0472">Membrane</keyword>
<evidence type="ECO:0000313" key="10">
    <source>
        <dbReference type="EMBL" id="GFT66063.1"/>
    </source>
</evidence>
<name>A0A8X6PIH9_NEPPI</name>
<dbReference type="PRINTS" id="PR00237">
    <property type="entry name" value="GPCRRHODOPSN"/>
</dbReference>
<dbReference type="OrthoDB" id="6430906at2759"/>
<comment type="similarity">
    <text evidence="2">Belongs to the G-protein coupled receptor 1 family.</text>
</comment>
<feature type="transmembrane region" description="Helical" evidence="8">
    <location>
        <begin position="144"/>
        <end position="163"/>
    </location>
</feature>
<protein>
    <submittedName>
        <fullName evidence="10">G_PROTEIN_RECEP_F1_2 domain-containing protein</fullName>
    </submittedName>
</protein>
<evidence type="ECO:0000256" key="4">
    <source>
        <dbReference type="ARBA" id="ARBA00022692"/>
    </source>
</evidence>
<dbReference type="PROSITE" id="PS50262">
    <property type="entry name" value="G_PROTEIN_RECEP_F1_2"/>
    <property type="match status" value="1"/>
</dbReference>
<comment type="subcellular location">
    <subcellularLocation>
        <location evidence="1">Cell membrane</location>
        <topology evidence="1">Multi-pass membrane protein</topology>
    </subcellularLocation>
</comment>
<evidence type="ECO:0000256" key="2">
    <source>
        <dbReference type="ARBA" id="ARBA00010663"/>
    </source>
</evidence>
<feature type="domain" description="G-protein coupled receptors family 1 profile" evidence="9">
    <location>
        <begin position="1"/>
        <end position="160"/>
    </location>
</feature>
<dbReference type="EMBL" id="BMAW01115444">
    <property type="protein sequence ID" value="GFT66063.1"/>
    <property type="molecule type" value="Genomic_DNA"/>
</dbReference>
<comment type="caution">
    <text evidence="10">The sequence shown here is derived from an EMBL/GenBank/DDBJ whole genome shotgun (WGS) entry which is preliminary data.</text>
</comment>
<evidence type="ECO:0000256" key="3">
    <source>
        <dbReference type="ARBA" id="ARBA00022475"/>
    </source>
</evidence>
<keyword evidence="5 8" id="KW-1133">Transmembrane helix</keyword>
<dbReference type="SUPFAM" id="SSF81321">
    <property type="entry name" value="Family A G protein-coupled receptor-like"/>
    <property type="match status" value="1"/>
</dbReference>
<dbReference type="PANTHER" id="PTHR24241:SF59">
    <property type="entry name" value="ADIPOKINETIC HORMONE RECEPTOR, ISOFORM C"/>
    <property type="match status" value="1"/>
</dbReference>
<evidence type="ECO:0000256" key="8">
    <source>
        <dbReference type="SAM" id="Phobius"/>
    </source>
</evidence>
<gene>
    <name evidence="10" type="primary">AVEN_196974_1</name>
    <name evidence="10" type="ORF">NPIL_422951</name>
</gene>
<dbReference type="Proteomes" id="UP000887013">
    <property type="component" value="Unassembled WGS sequence"/>
</dbReference>
<dbReference type="InterPro" id="IPR000276">
    <property type="entry name" value="GPCR_Rhodpsn"/>
</dbReference>
<dbReference type="GO" id="GO:0032870">
    <property type="term" value="P:cellular response to hormone stimulus"/>
    <property type="evidence" value="ECO:0007669"/>
    <property type="project" value="TreeGrafter"/>
</dbReference>
<evidence type="ECO:0000256" key="6">
    <source>
        <dbReference type="ARBA" id="ARBA00023136"/>
    </source>
</evidence>
<proteinExistence type="inferred from homology"/>
<accession>A0A8X6PIH9</accession>
<dbReference type="GO" id="GO:0005886">
    <property type="term" value="C:plasma membrane"/>
    <property type="evidence" value="ECO:0007669"/>
    <property type="project" value="UniProtKB-SubCell"/>
</dbReference>
<reference evidence="10" key="1">
    <citation type="submission" date="2020-08" db="EMBL/GenBank/DDBJ databases">
        <title>Multicomponent nature underlies the extraordinary mechanical properties of spider dragline silk.</title>
        <authorList>
            <person name="Kono N."/>
            <person name="Nakamura H."/>
            <person name="Mori M."/>
            <person name="Yoshida Y."/>
            <person name="Ohtoshi R."/>
            <person name="Malay A.D."/>
            <person name="Moran D.A.P."/>
            <person name="Tomita M."/>
            <person name="Numata K."/>
            <person name="Arakawa K."/>
        </authorList>
    </citation>
    <scope>NUCLEOTIDE SEQUENCE</scope>
</reference>
<dbReference type="Gene3D" id="1.20.1070.10">
    <property type="entry name" value="Rhodopsin 7-helix transmembrane proteins"/>
    <property type="match status" value="1"/>
</dbReference>
<feature type="transmembrane region" description="Helical" evidence="8">
    <location>
        <begin position="50"/>
        <end position="72"/>
    </location>
</feature>
<dbReference type="InterPro" id="IPR017452">
    <property type="entry name" value="GPCR_Rhodpsn_7TM"/>
</dbReference>
<evidence type="ECO:0000256" key="5">
    <source>
        <dbReference type="ARBA" id="ARBA00022989"/>
    </source>
</evidence>
<evidence type="ECO:0000259" key="9">
    <source>
        <dbReference type="PROSITE" id="PS50262"/>
    </source>
</evidence>
<dbReference type="AlphaFoldDB" id="A0A8X6PIH9"/>
<dbReference type="GO" id="GO:0004930">
    <property type="term" value="F:G protein-coupled receptor activity"/>
    <property type="evidence" value="ECO:0007669"/>
    <property type="project" value="InterPro"/>
</dbReference>
<keyword evidence="7" id="KW-0675">Receptor</keyword>
<dbReference type="PANTHER" id="PTHR24241">
    <property type="entry name" value="NEUROPEPTIDE RECEPTOR-RELATED G-PROTEIN COUPLED RECEPTOR"/>
    <property type="match status" value="1"/>
</dbReference>
<evidence type="ECO:0000313" key="11">
    <source>
        <dbReference type="Proteomes" id="UP000887013"/>
    </source>
</evidence>
<evidence type="ECO:0000256" key="1">
    <source>
        <dbReference type="ARBA" id="ARBA00004651"/>
    </source>
</evidence>
<keyword evidence="4 8" id="KW-0812">Transmembrane</keyword>
<keyword evidence="11" id="KW-1185">Reference proteome</keyword>